<dbReference type="PANTHER" id="PTHR34853:SF1">
    <property type="entry name" value="LIPASE 5"/>
    <property type="match status" value="1"/>
</dbReference>
<dbReference type="SUPFAM" id="SSF53474">
    <property type="entry name" value="alpha/beta-Hydrolases"/>
    <property type="match status" value="1"/>
</dbReference>
<keyword evidence="1" id="KW-0732">Signal</keyword>
<comment type="caution">
    <text evidence="2">The sequence shown here is derived from an EMBL/GenBank/DDBJ whole genome shotgun (WGS) entry which is preliminary data.</text>
</comment>
<sequence>MLVLGDMRFRHLFSLLMAAQTLVPGTAALSTHKPRGNAAIAPPSRDPFYAVPSGLEKKSAGTVLAHRRSPSPVFALSFTPDNIQDSYQVLYRTTDKNGRPTATVMTVLVPKNANFSSVLSFQLAENAVIIDCAPSYAITAASRDDPLLNSPTAQFQVLLIQAALADGWVVVVPDFQGPRAAFADTKLAGQAILDGLRASLRSKSFTGISENAVVALWGYSAGATVTKFAAEIQPKYAKELDLVGVAFGGVGQSSSLDGAKKINGGPDAGLLPPALIGVGLENPEFQIVLDMTLKREFKEKFYAPLHQCLDANIKTFANVDVLGMFNCLELCVVPALTLVLAKNPRLTAVPRAPVYWYQDAHDEIATVKGTDAAVQDYCKRGARVHYQKDDAVGIGHTLYGLVGAPNALGWLKGVRDGKQHDAKCVTETVTVSELPDSFLDVFPANIRTMLVAVLKSGKK</sequence>
<evidence type="ECO:0008006" key="4">
    <source>
        <dbReference type="Google" id="ProtNLM"/>
    </source>
</evidence>
<comment type="similarity">
    <text evidence="1">Belongs to the AB hydrolase superfamily. Lipase family.</text>
</comment>
<feature type="chain" id="PRO_5045015884" description="Secretory lipase" evidence="1">
    <location>
        <begin position="29"/>
        <end position="459"/>
    </location>
</feature>
<organism evidence="2 3">
    <name type="scientific">Epichloe bromicola</name>
    <dbReference type="NCBI Taxonomy" id="79588"/>
    <lineage>
        <taxon>Eukaryota</taxon>
        <taxon>Fungi</taxon>
        <taxon>Dikarya</taxon>
        <taxon>Ascomycota</taxon>
        <taxon>Pezizomycotina</taxon>
        <taxon>Sordariomycetes</taxon>
        <taxon>Hypocreomycetidae</taxon>
        <taxon>Hypocreales</taxon>
        <taxon>Clavicipitaceae</taxon>
        <taxon>Epichloe</taxon>
    </lineage>
</organism>
<dbReference type="InterPro" id="IPR005152">
    <property type="entry name" value="Lipase_secreted"/>
</dbReference>
<protein>
    <recommendedName>
        <fullName evidence="4">Secretory lipase</fullName>
    </recommendedName>
</protein>
<dbReference type="Gene3D" id="3.40.50.1820">
    <property type="entry name" value="alpha/beta hydrolase"/>
    <property type="match status" value="1"/>
</dbReference>
<name>A0ABQ0CT45_9HYPO</name>
<dbReference type="EMBL" id="BAAFGZ010000207">
    <property type="protein sequence ID" value="GAB0136619.1"/>
    <property type="molecule type" value="Genomic_DNA"/>
</dbReference>
<dbReference type="InterPro" id="IPR029058">
    <property type="entry name" value="AB_hydrolase_fold"/>
</dbReference>
<proteinExistence type="inferred from homology"/>
<evidence type="ECO:0000313" key="2">
    <source>
        <dbReference type="EMBL" id="GAB0136619.1"/>
    </source>
</evidence>
<dbReference type="PIRSF" id="PIRSF029171">
    <property type="entry name" value="Esterase_LipA"/>
    <property type="match status" value="1"/>
</dbReference>
<feature type="signal peptide" evidence="1">
    <location>
        <begin position="1"/>
        <end position="28"/>
    </location>
</feature>
<dbReference type="Gene3D" id="1.10.260.130">
    <property type="match status" value="1"/>
</dbReference>
<accession>A0ABQ0CT45</accession>
<dbReference type="Proteomes" id="UP001562357">
    <property type="component" value="Unassembled WGS sequence"/>
</dbReference>
<reference evidence="3" key="1">
    <citation type="submission" date="2024-06" db="EMBL/GenBank/DDBJ databases">
        <title>Draft Genome Sequences of Epichloe bromicola Strains Isolated from Elymus ciliaris.</title>
        <authorList>
            <consortium name="Epichloe bromicola genome sequencing consortium"/>
            <person name="Miura A."/>
            <person name="Imano S."/>
            <person name="Ashida A."/>
            <person name="Sato I."/>
            <person name="Chiba S."/>
            <person name="Tanaka A."/>
            <person name="Camagna M."/>
            <person name="Takemoto D."/>
        </authorList>
    </citation>
    <scope>NUCLEOTIDE SEQUENCE [LARGE SCALE GENOMIC DNA]</scope>
    <source>
        <strain evidence="3">DP</strain>
    </source>
</reference>
<dbReference type="PANTHER" id="PTHR34853">
    <property type="match status" value="1"/>
</dbReference>
<keyword evidence="3" id="KW-1185">Reference proteome</keyword>
<dbReference type="Pfam" id="PF03583">
    <property type="entry name" value="LIP"/>
    <property type="match status" value="1"/>
</dbReference>
<evidence type="ECO:0000313" key="3">
    <source>
        <dbReference type="Proteomes" id="UP001562357"/>
    </source>
</evidence>
<gene>
    <name evidence="2" type="primary">g4914</name>
    <name evidence="2" type="ORF">EsDP_00004914</name>
</gene>
<evidence type="ECO:0000256" key="1">
    <source>
        <dbReference type="PIRNR" id="PIRNR029171"/>
    </source>
</evidence>